<name>A0ABP8GSP2_9SPHI</name>
<evidence type="ECO:0000313" key="1">
    <source>
        <dbReference type="EMBL" id="GAA4329138.1"/>
    </source>
</evidence>
<protein>
    <submittedName>
        <fullName evidence="1">Uncharacterized protein</fullName>
    </submittedName>
</protein>
<sequence>MEPTELRIGNIVQLHGDPFYADIDTLGNASGEPVILNDQWLQMLGFYVVVLNDGDSPIYHKHGLEIYIDCETLQPMFYGFQVCNYRIQYVHQLQNLYFALTGEELTIMAM</sequence>
<dbReference type="Proteomes" id="UP001500582">
    <property type="component" value="Unassembled WGS sequence"/>
</dbReference>
<accession>A0ABP8GSP2</accession>
<dbReference type="RefSeq" id="WP_345212293.1">
    <property type="nucleotide sequence ID" value="NZ_BAABFT010000009.1"/>
</dbReference>
<gene>
    <name evidence="1" type="ORF">GCM10023149_33600</name>
</gene>
<organism evidence="1 2">
    <name type="scientific">Mucilaginibacter gynuensis</name>
    <dbReference type="NCBI Taxonomy" id="1302236"/>
    <lineage>
        <taxon>Bacteria</taxon>
        <taxon>Pseudomonadati</taxon>
        <taxon>Bacteroidota</taxon>
        <taxon>Sphingobacteriia</taxon>
        <taxon>Sphingobacteriales</taxon>
        <taxon>Sphingobacteriaceae</taxon>
        <taxon>Mucilaginibacter</taxon>
    </lineage>
</organism>
<keyword evidence="2" id="KW-1185">Reference proteome</keyword>
<proteinExistence type="predicted"/>
<reference evidence="2" key="1">
    <citation type="journal article" date="2019" name="Int. J. Syst. Evol. Microbiol.">
        <title>The Global Catalogue of Microorganisms (GCM) 10K type strain sequencing project: providing services to taxonomists for standard genome sequencing and annotation.</title>
        <authorList>
            <consortium name="The Broad Institute Genomics Platform"/>
            <consortium name="The Broad Institute Genome Sequencing Center for Infectious Disease"/>
            <person name="Wu L."/>
            <person name="Ma J."/>
        </authorList>
    </citation>
    <scope>NUCLEOTIDE SEQUENCE [LARGE SCALE GENOMIC DNA]</scope>
    <source>
        <strain evidence="2">JCM 17705</strain>
    </source>
</reference>
<evidence type="ECO:0000313" key="2">
    <source>
        <dbReference type="Proteomes" id="UP001500582"/>
    </source>
</evidence>
<comment type="caution">
    <text evidence="1">The sequence shown here is derived from an EMBL/GenBank/DDBJ whole genome shotgun (WGS) entry which is preliminary data.</text>
</comment>
<dbReference type="EMBL" id="BAABFT010000009">
    <property type="protein sequence ID" value="GAA4329138.1"/>
    <property type="molecule type" value="Genomic_DNA"/>
</dbReference>